<dbReference type="InterPro" id="IPR011058">
    <property type="entry name" value="Cyanovirin-N"/>
</dbReference>
<dbReference type="SUPFAM" id="SSF51322">
    <property type="entry name" value="Cyanovirin-N"/>
    <property type="match status" value="1"/>
</dbReference>
<feature type="domain" description="Cyanovirin-N" evidence="2">
    <location>
        <begin position="62"/>
        <end position="160"/>
    </location>
</feature>
<keyword evidence="4" id="KW-1185">Reference proteome</keyword>
<proteinExistence type="predicted"/>
<sequence length="203" mass="21459">MSVIYLVHLVLAVLGAFMPIGFHGLAAAASSFSTGNGIGTHGRHGHVVRANHSAETGAGCCFSHTCTDWELTGDGHTLQATCYDIVDPRHWFNVDSHLDLNLCVGYQGGNLIPGNHYTESCAQCFLIDTFLQCGCGGPSPAAHKSGINLDDFIENSHGVLRCFGNTGIDDDRVPHTENVTATANTTCAGDNASFCPDIDVHEG</sequence>
<feature type="chain" id="PRO_5042119077" description="Cyanovirin-N domain-containing protein" evidence="1">
    <location>
        <begin position="16"/>
        <end position="203"/>
    </location>
</feature>
<dbReference type="Gene3D" id="2.30.60.10">
    <property type="entry name" value="Cyanovirin-N"/>
    <property type="match status" value="1"/>
</dbReference>
<dbReference type="InterPro" id="IPR036673">
    <property type="entry name" value="Cyanovirin-N_sf"/>
</dbReference>
<dbReference type="AlphaFoldDB" id="A0AAE0JT74"/>
<accession>A0AAE0JT74</accession>
<name>A0AAE0JT74_9PEZI</name>
<reference evidence="3" key="2">
    <citation type="submission" date="2023-06" db="EMBL/GenBank/DDBJ databases">
        <authorList>
            <consortium name="Lawrence Berkeley National Laboratory"/>
            <person name="Haridas S."/>
            <person name="Hensen N."/>
            <person name="Bonometti L."/>
            <person name="Westerberg I."/>
            <person name="Brannstrom I.O."/>
            <person name="Guillou S."/>
            <person name="Cros-Aarteil S."/>
            <person name="Calhoun S."/>
            <person name="Kuo A."/>
            <person name="Mondo S."/>
            <person name="Pangilinan J."/>
            <person name="Riley R."/>
            <person name="Labutti K."/>
            <person name="Andreopoulos B."/>
            <person name="Lipzen A."/>
            <person name="Chen C."/>
            <person name="Yanf M."/>
            <person name="Daum C."/>
            <person name="Ng V."/>
            <person name="Clum A."/>
            <person name="Steindorff A."/>
            <person name="Ohm R."/>
            <person name="Martin F."/>
            <person name="Silar P."/>
            <person name="Natvig D."/>
            <person name="Lalanne C."/>
            <person name="Gautier V."/>
            <person name="Ament-Velasquez S.L."/>
            <person name="Kruys A."/>
            <person name="Hutchinson M.I."/>
            <person name="Powell A.J."/>
            <person name="Barry K."/>
            <person name="Miller A.N."/>
            <person name="Grigoriev I.V."/>
            <person name="Debuchy R."/>
            <person name="Gladieux P."/>
            <person name="Thoren M.H."/>
            <person name="Johannesson H."/>
        </authorList>
    </citation>
    <scope>NUCLEOTIDE SEQUENCE</scope>
    <source>
        <strain evidence="3">CBS 958.72</strain>
    </source>
</reference>
<feature type="signal peptide" evidence="1">
    <location>
        <begin position="1"/>
        <end position="15"/>
    </location>
</feature>
<comment type="caution">
    <text evidence="3">The sequence shown here is derived from an EMBL/GenBank/DDBJ whole genome shotgun (WGS) entry which is preliminary data.</text>
</comment>
<dbReference type="Proteomes" id="UP001287356">
    <property type="component" value="Unassembled WGS sequence"/>
</dbReference>
<evidence type="ECO:0000256" key="1">
    <source>
        <dbReference type="SAM" id="SignalP"/>
    </source>
</evidence>
<dbReference type="Pfam" id="PF08881">
    <property type="entry name" value="CVNH"/>
    <property type="match status" value="1"/>
</dbReference>
<evidence type="ECO:0000259" key="2">
    <source>
        <dbReference type="Pfam" id="PF08881"/>
    </source>
</evidence>
<keyword evidence="1" id="KW-0732">Signal</keyword>
<evidence type="ECO:0000313" key="4">
    <source>
        <dbReference type="Proteomes" id="UP001287356"/>
    </source>
</evidence>
<dbReference type="EMBL" id="JAULSN010000012">
    <property type="protein sequence ID" value="KAK3361125.1"/>
    <property type="molecule type" value="Genomic_DNA"/>
</dbReference>
<evidence type="ECO:0000313" key="3">
    <source>
        <dbReference type="EMBL" id="KAK3361125.1"/>
    </source>
</evidence>
<reference evidence="3" key="1">
    <citation type="journal article" date="2023" name="Mol. Phylogenet. Evol.">
        <title>Genome-scale phylogeny and comparative genomics of the fungal order Sordariales.</title>
        <authorList>
            <person name="Hensen N."/>
            <person name="Bonometti L."/>
            <person name="Westerberg I."/>
            <person name="Brannstrom I.O."/>
            <person name="Guillou S."/>
            <person name="Cros-Aarteil S."/>
            <person name="Calhoun S."/>
            <person name="Haridas S."/>
            <person name="Kuo A."/>
            <person name="Mondo S."/>
            <person name="Pangilinan J."/>
            <person name="Riley R."/>
            <person name="LaButti K."/>
            <person name="Andreopoulos B."/>
            <person name="Lipzen A."/>
            <person name="Chen C."/>
            <person name="Yan M."/>
            <person name="Daum C."/>
            <person name="Ng V."/>
            <person name="Clum A."/>
            <person name="Steindorff A."/>
            <person name="Ohm R.A."/>
            <person name="Martin F."/>
            <person name="Silar P."/>
            <person name="Natvig D.O."/>
            <person name="Lalanne C."/>
            <person name="Gautier V."/>
            <person name="Ament-Velasquez S.L."/>
            <person name="Kruys A."/>
            <person name="Hutchinson M.I."/>
            <person name="Powell A.J."/>
            <person name="Barry K."/>
            <person name="Miller A.N."/>
            <person name="Grigoriev I.V."/>
            <person name="Debuchy R."/>
            <person name="Gladieux P."/>
            <person name="Hiltunen Thoren M."/>
            <person name="Johannesson H."/>
        </authorList>
    </citation>
    <scope>NUCLEOTIDE SEQUENCE</scope>
    <source>
        <strain evidence="3">CBS 958.72</strain>
    </source>
</reference>
<gene>
    <name evidence="3" type="ORF">B0T24DRAFT_114751</name>
</gene>
<organism evidence="3 4">
    <name type="scientific">Lasiosphaeria ovina</name>
    <dbReference type="NCBI Taxonomy" id="92902"/>
    <lineage>
        <taxon>Eukaryota</taxon>
        <taxon>Fungi</taxon>
        <taxon>Dikarya</taxon>
        <taxon>Ascomycota</taxon>
        <taxon>Pezizomycotina</taxon>
        <taxon>Sordariomycetes</taxon>
        <taxon>Sordariomycetidae</taxon>
        <taxon>Sordariales</taxon>
        <taxon>Lasiosphaeriaceae</taxon>
        <taxon>Lasiosphaeria</taxon>
    </lineage>
</organism>
<protein>
    <recommendedName>
        <fullName evidence="2">Cyanovirin-N domain-containing protein</fullName>
    </recommendedName>
</protein>